<evidence type="ECO:0000256" key="5">
    <source>
        <dbReference type="SAM" id="MobiDB-lite"/>
    </source>
</evidence>
<feature type="domain" description="FYVE-type" evidence="6">
    <location>
        <begin position="3"/>
        <end position="81"/>
    </location>
</feature>
<accession>A0A7S3B5X1</accession>
<dbReference type="InterPro" id="IPR017455">
    <property type="entry name" value="Znf_FYVE-rel"/>
</dbReference>
<dbReference type="Pfam" id="PF01363">
    <property type="entry name" value="FYVE"/>
    <property type="match status" value="1"/>
</dbReference>
<feature type="region of interest" description="Disordered" evidence="5">
    <location>
        <begin position="47"/>
        <end position="66"/>
    </location>
</feature>
<name>A0A7S3B5X1_9EUKA</name>
<keyword evidence="2 4" id="KW-0863">Zinc-finger</keyword>
<dbReference type="InterPro" id="IPR000306">
    <property type="entry name" value="Znf_FYVE"/>
</dbReference>
<feature type="compositionally biased region" description="Gly residues" evidence="5">
    <location>
        <begin position="51"/>
        <end position="64"/>
    </location>
</feature>
<dbReference type="SUPFAM" id="SSF57903">
    <property type="entry name" value="FYVE/PHD zinc finger"/>
    <property type="match status" value="1"/>
</dbReference>
<evidence type="ECO:0000256" key="1">
    <source>
        <dbReference type="ARBA" id="ARBA00022723"/>
    </source>
</evidence>
<dbReference type="PANTHER" id="PTHR39490:SF8">
    <property type="entry name" value="ZINC FINGER FYVE DOMAIN-CONTAINING PROTEIN 21"/>
    <property type="match status" value="1"/>
</dbReference>
<evidence type="ECO:0000259" key="6">
    <source>
        <dbReference type="PROSITE" id="PS50178"/>
    </source>
</evidence>
<dbReference type="PANTHER" id="PTHR39490">
    <property type="entry name" value="ARRESTIN DOMAIN-CONTAINING PROTEIN D"/>
    <property type="match status" value="1"/>
</dbReference>
<gene>
    <name evidence="7" type="ORF">HERI1096_LOCUS24155</name>
</gene>
<evidence type="ECO:0000256" key="4">
    <source>
        <dbReference type="PROSITE-ProRule" id="PRU00091"/>
    </source>
</evidence>
<sequence>MADDSSDSCTLCGMRFNLINRRHHCRACGRLTCHACAPRRRLPESWLGPRMHGGGSGRGGGGGSSYAEPARACDECVRRAAADVAQQGVMIETWVRKPPAVQDAVLSNPARE</sequence>
<dbReference type="EMBL" id="HBHX01043621">
    <property type="protein sequence ID" value="CAE0123453.1"/>
    <property type="molecule type" value="Transcribed_RNA"/>
</dbReference>
<evidence type="ECO:0000313" key="7">
    <source>
        <dbReference type="EMBL" id="CAE0123453.1"/>
    </source>
</evidence>
<organism evidence="7">
    <name type="scientific">Haptolina ericina</name>
    <dbReference type="NCBI Taxonomy" id="156174"/>
    <lineage>
        <taxon>Eukaryota</taxon>
        <taxon>Haptista</taxon>
        <taxon>Haptophyta</taxon>
        <taxon>Prymnesiophyceae</taxon>
        <taxon>Prymnesiales</taxon>
        <taxon>Prymnesiaceae</taxon>
        <taxon>Haptolina</taxon>
    </lineage>
</organism>
<dbReference type="CDD" id="cd00065">
    <property type="entry name" value="FYVE_like_SF"/>
    <property type="match status" value="1"/>
</dbReference>
<protein>
    <recommendedName>
        <fullName evidence="6">FYVE-type domain-containing protein</fullName>
    </recommendedName>
</protein>
<dbReference type="SMART" id="SM00064">
    <property type="entry name" value="FYVE"/>
    <property type="match status" value="1"/>
</dbReference>
<keyword evidence="1" id="KW-0479">Metal-binding</keyword>
<dbReference type="InterPro" id="IPR013083">
    <property type="entry name" value="Znf_RING/FYVE/PHD"/>
</dbReference>
<dbReference type="PROSITE" id="PS50178">
    <property type="entry name" value="ZF_FYVE"/>
    <property type="match status" value="1"/>
</dbReference>
<reference evidence="7" key="1">
    <citation type="submission" date="2021-01" db="EMBL/GenBank/DDBJ databases">
        <authorList>
            <person name="Corre E."/>
            <person name="Pelletier E."/>
            <person name="Niang G."/>
            <person name="Scheremetjew M."/>
            <person name="Finn R."/>
            <person name="Kale V."/>
            <person name="Holt S."/>
            <person name="Cochrane G."/>
            <person name="Meng A."/>
            <person name="Brown T."/>
            <person name="Cohen L."/>
        </authorList>
    </citation>
    <scope>NUCLEOTIDE SEQUENCE</scope>
    <source>
        <strain evidence="7">CCMP281</strain>
    </source>
</reference>
<keyword evidence="3" id="KW-0862">Zinc</keyword>
<dbReference type="GO" id="GO:0008270">
    <property type="term" value="F:zinc ion binding"/>
    <property type="evidence" value="ECO:0007669"/>
    <property type="project" value="UniProtKB-KW"/>
</dbReference>
<dbReference type="InterPro" id="IPR011011">
    <property type="entry name" value="Znf_FYVE_PHD"/>
</dbReference>
<dbReference type="Gene3D" id="3.30.40.10">
    <property type="entry name" value="Zinc/RING finger domain, C3HC4 (zinc finger)"/>
    <property type="match status" value="1"/>
</dbReference>
<dbReference type="InterPro" id="IPR052113">
    <property type="entry name" value="FYVE-type_Zinc_Finger"/>
</dbReference>
<proteinExistence type="predicted"/>
<evidence type="ECO:0000256" key="2">
    <source>
        <dbReference type="ARBA" id="ARBA00022771"/>
    </source>
</evidence>
<dbReference type="AlphaFoldDB" id="A0A7S3B5X1"/>
<evidence type="ECO:0000256" key="3">
    <source>
        <dbReference type="ARBA" id="ARBA00022833"/>
    </source>
</evidence>